<comment type="caution">
    <text evidence="2">The sequence shown here is derived from an EMBL/GenBank/DDBJ whole genome shotgun (WGS) entry which is preliminary data.</text>
</comment>
<gene>
    <name evidence="2" type="ORF">GQF63_11450</name>
</gene>
<evidence type="ECO:0000256" key="1">
    <source>
        <dbReference type="SAM" id="Phobius"/>
    </source>
</evidence>
<feature type="transmembrane region" description="Helical" evidence="1">
    <location>
        <begin position="55"/>
        <end position="80"/>
    </location>
</feature>
<organism evidence="2 3">
    <name type="scientific">Sphingobacterium humi</name>
    <dbReference type="NCBI Taxonomy" id="1796905"/>
    <lineage>
        <taxon>Bacteria</taxon>
        <taxon>Pseudomonadati</taxon>
        <taxon>Bacteroidota</taxon>
        <taxon>Sphingobacteriia</taxon>
        <taxon>Sphingobacteriales</taxon>
        <taxon>Sphingobacteriaceae</taxon>
        <taxon>Sphingobacterium</taxon>
    </lineage>
</organism>
<evidence type="ECO:0000313" key="2">
    <source>
        <dbReference type="EMBL" id="MVZ62641.1"/>
    </source>
</evidence>
<proteinExistence type="predicted"/>
<keyword evidence="1" id="KW-1133">Transmembrane helix</keyword>
<evidence type="ECO:0000313" key="3">
    <source>
        <dbReference type="Proteomes" id="UP000435036"/>
    </source>
</evidence>
<dbReference type="AlphaFoldDB" id="A0A6N8L2C0"/>
<keyword evidence="1" id="KW-0812">Transmembrane</keyword>
<reference evidence="2 3" key="1">
    <citation type="submission" date="2019-12" db="EMBL/GenBank/DDBJ databases">
        <authorList>
            <person name="Dong K."/>
        </authorList>
    </citation>
    <scope>NUCLEOTIDE SEQUENCE [LARGE SCALE GENOMIC DNA]</scope>
    <source>
        <strain evidence="2 3">JCM 31225</strain>
    </source>
</reference>
<dbReference type="RefSeq" id="WP_160369372.1">
    <property type="nucleotide sequence ID" value="NZ_WSQA01000008.1"/>
</dbReference>
<keyword evidence="3" id="KW-1185">Reference proteome</keyword>
<sequence length="173" mass="20157">MEFLFISAVLLNVVNFHLLKKTVIPPYIILFFYLTAIPLYPLLRHRFSRFIEGKFELMMYFIVILGSYITFSLLSLNMLFSSRHVHVKVYSVNRVNKRMMGGSGAPQSDHIGLLDFENGVIRKVSFTHSLKRKSLRRDSLRVHLSEGLLKFPVIHRYELHKKTPEAGSIRSFN</sequence>
<dbReference type="EMBL" id="WSQA01000008">
    <property type="protein sequence ID" value="MVZ62641.1"/>
    <property type="molecule type" value="Genomic_DNA"/>
</dbReference>
<name>A0A6N8L2C0_9SPHI</name>
<feature type="transmembrane region" description="Helical" evidence="1">
    <location>
        <begin position="26"/>
        <end position="43"/>
    </location>
</feature>
<dbReference type="OrthoDB" id="9892173at2"/>
<accession>A0A6N8L2C0</accession>
<protein>
    <submittedName>
        <fullName evidence="2">Uncharacterized protein</fullName>
    </submittedName>
</protein>
<dbReference type="Proteomes" id="UP000435036">
    <property type="component" value="Unassembled WGS sequence"/>
</dbReference>
<keyword evidence="1" id="KW-0472">Membrane</keyword>